<evidence type="ECO:0000256" key="7">
    <source>
        <dbReference type="ARBA" id="ARBA00023080"/>
    </source>
</evidence>
<feature type="binding site" evidence="10">
    <location>
        <position position="73"/>
    </location>
    <ligand>
        <name>Mg(2+)</name>
        <dbReference type="ChEBI" id="CHEBI:18420"/>
    </ligand>
</feature>
<dbReference type="CDD" id="cd00515">
    <property type="entry name" value="HAM1"/>
    <property type="match status" value="1"/>
</dbReference>
<comment type="catalytic activity">
    <reaction evidence="9 10">
        <text>XTP + H2O = XMP + diphosphate + H(+)</text>
        <dbReference type="Rhea" id="RHEA:28610"/>
        <dbReference type="ChEBI" id="CHEBI:15377"/>
        <dbReference type="ChEBI" id="CHEBI:15378"/>
        <dbReference type="ChEBI" id="CHEBI:33019"/>
        <dbReference type="ChEBI" id="CHEBI:57464"/>
        <dbReference type="ChEBI" id="CHEBI:61314"/>
        <dbReference type="EC" id="3.6.1.66"/>
    </reaction>
</comment>
<dbReference type="HAMAP" id="MF_01405">
    <property type="entry name" value="Non_canon_purine_NTPase"/>
    <property type="match status" value="1"/>
</dbReference>
<dbReference type="Gene3D" id="3.90.950.10">
    <property type="match status" value="1"/>
</dbReference>
<comment type="similarity">
    <text evidence="1 10">Belongs to the HAM1 NTPase family.</text>
</comment>
<keyword evidence="12" id="KW-1185">Reference proteome</keyword>
<dbReference type="GO" id="GO:0009117">
    <property type="term" value="P:nucleotide metabolic process"/>
    <property type="evidence" value="ECO:0007669"/>
    <property type="project" value="UniProtKB-KW"/>
</dbReference>
<dbReference type="PANTHER" id="PTHR11067">
    <property type="entry name" value="INOSINE TRIPHOSPHATE PYROPHOSPHATASE/HAM1 PROTEIN"/>
    <property type="match status" value="1"/>
</dbReference>
<dbReference type="AlphaFoldDB" id="A0A4V2G523"/>
<dbReference type="GO" id="GO:0036222">
    <property type="term" value="F:XTP diphosphatase activity"/>
    <property type="evidence" value="ECO:0007669"/>
    <property type="project" value="UniProtKB-UniRule"/>
</dbReference>
<evidence type="ECO:0000256" key="6">
    <source>
        <dbReference type="ARBA" id="ARBA00022842"/>
    </source>
</evidence>
<keyword evidence="5 10" id="KW-0378">Hydrolase</keyword>
<dbReference type="GO" id="GO:0000166">
    <property type="term" value="F:nucleotide binding"/>
    <property type="evidence" value="ECO:0007669"/>
    <property type="project" value="UniProtKB-KW"/>
</dbReference>
<evidence type="ECO:0000256" key="10">
    <source>
        <dbReference type="HAMAP-Rule" id="MF_01405"/>
    </source>
</evidence>
<evidence type="ECO:0000256" key="4">
    <source>
        <dbReference type="ARBA" id="ARBA00022741"/>
    </source>
</evidence>
<dbReference type="OrthoDB" id="9807456at2"/>
<gene>
    <name evidence="11" type="ORF">BDD14_4861</name>
</gene>
<protein>
    <recommendedName>
        <fullName evidence="10">dITP/XTP pyrophosphatase</fullName>
        <ecNumber evidence="10">3.6.1.66</ecNumber>
    </recommendedName>
    <alternativeName>
        <fullName evidence="10">Non-canonical purine NTP pyrophosphatase</fullName>
    </alternativeName>
    <alternativeName>
        <fullName evidence="10">Non-standard purine NTP pyrophosphatase</fullName>
    </alternativeName>
    <alternativeName>
        <fullName evidence="10">Nucleoside-triphosphate diphosphatase</fullName>
    </alternativeName>
    <alternativeName>
        <fullName evidence="10">Nucleoside-triphosphate pyrophosphatase</fullName>
        <shortName evidence="10">NTPase</shortName>
    </alternativeName>
</protein>
<keyword evidence="7 10" id="KW-0546">Nucleotide metabolism</keyword>
<dbReference type="GO" id="GO:0035870">
    <property type="term" value="F:dITP diphosphatase activity"/>
    <property type="evidence" value="ECO:0007669"/>
    <property type="project" value="UniProtKB-UniRule"/>
</dbReference>
<keyword evidence="3 10" id="KW-0479">Metal-binding</keyword>
<dbReference type="GO" id="GO:0017111">
    <property type="term" value="F:ribonucleoside triphosphate phosphatase activity"/>
    <property type="evidence" value="ECO:0007669"/>
    <property type="project" value="InterPro"/>
</dbReference>
<dbReference type="PANTHER" id="PTHR11067:SF9">
    <property type="entry name" value="INOSINE TRIPHOSPHATE PYROPHOSPHATASE"/>
    <property type="match status" value="1"/>
</dbReference>
<dbReference type="GO" id="GO:0046872">
    <property type="term" value="F:metal ion binding"/>
    <property type="evidence" value="ECO:0007669"/>
    <property type="project" value="UniProtKB-KW"/>
</dbReference>
<evidence type="ECO:0000256" key="1">
    <source>
        <dbReference type="ARBA" id="ARBA00008023"/>
    </source>
</evidence>
<dbReference type="EC" id="3.6.1.66" evidence="10"/>
<dbReference type="GO" id="GO:0009146">
    <property type="term" value="P:purine nucleoside triphosphate catabolic process"/>
    <property type="evidence" value="ECO:0007669"/>
    <property type="project" value="UniProtKB-UniRule"/>
</dbReference>
<sequence>MTLYVATSNPGKLRDFSAAAAEVAGTNVRLETLPGLATIPSPPEDEPTFSGNACAKAAYYSLQSPGLIVVADDSGLEVDALDGAPGVRSARYAEDAGFAQDESLPLDERNNRCLLESLKGASEADRRGRYHCVLAAARDGEIIAVADGTVEGTILTAQRGRSGFGYDPLFFLPELGKTMAELEPATKLSFSHRGRALRRLLQTLS</sequence>
<dbReference type="FunFam" id="3.90.950.10:FF:000001">
    <property type="entry name" value="dITP/XTP pyrophosphatase"/>
    <property type="match status" value="1"/>
</dbReference>
<evidence type="ECO:0000256" key="9">
    <source>
        <dbReference type="ARBA" id="ARBA00052017"/>
    </source>
</evidence>
<dbReference type="RefSeq" id="WP_130421624.1">
    <property type="nucleotide sequence ID" value="NZ_SHKW01000001.1"/>
</dbReference>
<dbReference type="GO" id="GO:0005829">
    <property type="term" value="C:cytosol"/>
    <property type="evidence" value="ECO:0007669"/>
    <property type="project" value="TreeGrafter"/>
</dbReference>
<feature type="binding site" evidence="10">
    <location>
        <begin position="192"/>
        <end position="193"/>
    </location>
    <ligand>
        <name>substrate</name>
    </ligand>
</feature>
<keyword evidence="6 10" id="KW-0460">Magnesium</keyword>
<evidence type="ECO:0000256" key="5">
    <source>
        <dbReference type="ARBA" id="ARBA00022801"/>
    </source>
</evidence>
<comment type="cofactor">
    <cofactor evidence="10">
        <name>Mg(2+)</name>
        <dbReference type="ChEBI" id="CHEBI:18420"/>
    </cofactor>
    <text evidence="10">Binds 1 Mg(2+) ion per subunit.</text>
</comment>
<organism evidence="11 12">
    <name type="scientific">Edaphobacter modestus</name>
    <dbReference type="NCBI Taxonomy" id="388466"/>
    <lineage>
        <taxon>Bacteria</taxon>
        <taxon>Pseudomonadati</taxon>
        <taxon>Acidobacteriota</taxon>
        <taxon>Terriglobia</taxon>
        <taxon>Terriglobales</taxon>
        <taxon>Acidobacteriaceae</taxon>
        <taxon>Edaphobacter</taxon>
    </lineage>
</organism>
<comment type="catalytic activity">
    <reaction evidence="10">
        <text>ITP + H2O = IMP + diphosphate + H(+)</text>
        <dbReference type="Rhea" id="RHEA:29399"/>
        <dbReference type="ChEBI" id="CHEBI:15377"/>
        <dbReference type="ChEBI" id="CHEBI:15378"/>
        <dbReference type="ChEBI" id="CHEBI:33019"/>
        <dbReference type="ChEBI" id="CHEBI:58053"/>
        <dbReference type="ChEBI" id="CHEBI:61402"/>
        <dbReference type="EC" id="3.6.1.66"/>
    </reaction>
</comment>
<comment type="subunit">
    <text evidence="2 10">Homodimer.</text>
</comment>
<dbReference type="InterPro" id="IPR002637">
    <property type="entry name" value="RdgB/HAM1"/>
</dbReference>
<feature type="binding site" evidence="10">
    <location>
        <position position="74"/>
    </location>
    <ligand>
        <name>substrate</name>
    </ligand>
</feature>
<proteinExistence type="inferred from homology"/>
<dbReference type="GO" id="GO:0036220">
    <property type="term" value="F:ITP diphosphatase activity"/>
    <property type="evidence" value="ECO:0007669"/>
    <property type="project" value="UniProtKB-UniRule"/>
</dbReference>
<evidence type="ECO:0000256" key="8">
    <source>
        <dbReference type="ARBA" id="ARBA00051875"/>
    </source>
</evidence>
<accession>A0A4V2G523</accession>
<evidence type="ECO:0000313" key="11">
    <source>
        <dbReference type="EMBL" id="RZU43226.1"/>
    </source>
</evidence>
<feature type="binding site" evidence="10">
    <location>
        <position position="187"/>
    </location>
    <ligand>
        <name>substrate</name>
    </ligand>
</feature>
<dbReference type="SUPFAM" id="SSF52972">
    <property type="entry name" value="ITPase-like"/>
    <property type="match status" value="1"/>
</dbReference>
<dbReference type="InterPro" id="IPR029001">
    <property type="entry name" value="ITPase-like_fam"/>
</dbReference>
<dbReference type="InterPro" id="IPR020922">
    <property type="entry name" value="dITP/XTP_pyrophosphatase"/>
</dbReference>
<keyword evidence="4 10" id="KW-0547">Nucleotide-binding</keyword>
<evidence type="ECO:0000313" key="12">
    <source>
        <dbReference type="Proteomes" id="UP000292958"/>
    </source>
</evidence>
<evidence type="ECO:0000256" key="3">
    <source>
        <dbReference type="ARBA" id="ARBA00022723"/>
    </source>
</evidence>
<comment type="catalytic activity">
    <reaction evidence="8 10">
        <text>dITP + H2O = dIMP + diphosphate + H(+)</text>
        <dbReference type="Rhea" id="RHEA:28342"/>
        <dbReference type="ChEBI" id="CHEBI:15377"/>
        <dbReference type="ChEBI" id="CHEBI:15378"/>
        <dbReference type="ChEBI" id="CHEBI:33019"/>
        <dbReference type="ChEBI" id="CHEBI:61194"/>
        <dbReference type="ChEBI" id="CHEBI:61382"/>
        <dbReference type="EC" id="3.6.1.66"/>
    </reaction>
</comment>
<dbReference type="Proteomes" id="UP000292958">
    <property type="component" value="Unassembled WGS sequence"/>
</dbReference>
<name>A0A4V2G523_9BACT</name>
<feature type="binding site" evidence="10">
    <location>
        <begin position="7"/>
        <end position="12"/>
    </location>
    <ligand>
        <name>substrate</name>
    </ligand>
</feature>
<reference evidence="11 12" key="1">
    <citation type="submission" date="2019-02" db="EMBL/GenBank/DDBJ databases">
        <title>Genomic Encyclopedia of Archaeal and Bacterial Type Strains, Phase II (KMG-II): from individual species to whole genera.</title>
        <authorList>
            <person name="Goeker M."/>
        </authorList>
    </citation>
    <scope>NUCLEOTIDE SEQUENCE [LARGE SCALE GENOMIC DNA]</scope>
    <source>
        <strain evidence="11 12">DSM 18101</strain>
    </source>
</reference>
<evidence type="ECO:0000256" key="2">
    <source>
        <dbReference type="ARBA" id="ARBA00011738"/>
    </source>
</evidence>
<dbReference type="EMBL" id="SHKW01000001">
    <property type="protein sequence ID" value="RZU43226.1"/>
    <property type="molecule type" value="Genomic_DNA"/>
</dbReference>
<comment type="function">
    <text evidence="10">Pyrophosphatase that catalyzes the hydrolysis of nucleoside triphosphates to their monophosphate derivatives, with a high preference for the non-canonical purine nucleotides XTP (xanthosine triphosphate), dITP (deoxyinosine triphosphate) and ITP. Seems to function as a house-cleaning enzyme that removes non-canonical purine nucleotides from the nucleotide pool, thus preventing their incorporation into DNA/RNA and avoiding chromosomal lesions.</text>
</comment>
<dbReference type="Pfam" id="PF01725">
    <property type="entry name" value="Ham1p_like"/>
    <property type="match status" value="1"/>
</dbReference>
<comment type="caution">
    <text evidence="11">The sequence shown here is derived from an EMBL/GenBank/DDBJ whole genome shotgun (WGS) entry which is preliminary data.</text>
</comment>
<feature type="binding site" evidence="10">
    <location>
        <begin position="164"/>
        <end position="167"/>
    </location>
    <ligand>
        <name>substrate</name>
    </ligand>
</feature>
<comment type="caution">
    <text evidence="10">Lacks conserved residue(s) required for the propagation of feature annotation.</text>
</comment>
<feature type="active site" description="Proton acceptor" evidence="10">
    <location>
        <position position="73"/>
    </location>
</feature>